<feature type="transmembrane region" description="Helical" evidence="6">
    <location>
        <begin position="418"/>
        <end position="437"/>
    </location>
</feature>
<feature type="transmembrane region" description="Helical" evidence="6">
    <location>
        <begin position="213"/>
        <end position="234"/>
    </location>
</feature>
<evidence type="ECO:0000256" key="6">
    <source>
        <dbReference type="SAM" id="Phobius"/>
    </source>
</evidence>
<dbReference type="OrthoDB" id="9180265at2"/>
<feature type="transmembrane region" description="Helical" evidence="6">
    <location>
        <begin position="86"/>
        <end position="108"/>
    </location>
</feature>
<evidence type="ECO:0000256" key="4">
    <source>
        <dbReference type="ARBA" id="ARBA00022989"/>
    </source>
</evidence>
<feature type="transmembrane region" description="Helical" evidence="6">
    <location>
        <begin position="120"/>
        <end position="140"/>
    </location>
</feature>
<keyword evidence="5 6" id="KW-0472">Membrane</keyword>
<feature type="transmembrane region" description="Helical" evidence="6">
    <location>
        <begin position="52"/>
        <end position="74"/>
    </location>
</feature>
<reference evidence="7 8" key="1">
    <citation type="submission" date="2016-08" db="EMBL/GenBank/DDBJ databases">
        <title>Complete Genome Sequence Of The Indigo Reducing Clostridium isatidis DSM15098.</title>
        <authorList>
            <person name="Little G.T."/>
            <person name="Minton N.P."/>
        </authorList>
    </citation>
    <scope>NUCLEOTIDE SEQUENCE [LARGE SCALE GENOMIC DNA]</scope>
    <source>
        <strain evidence="7 8">DSM 15098</strain>
    </source>
</reference>
<evidence type="ECO:0000256" key="2">
    <source>
        <dbReference type="ARBA" id="ARBA00022475"/>
    </source>
</evidence>
<evidence type="ECO:0000256" key="1">
    <source>
        <dbReference type="ARBA" id="ARBA00004651"/>
    </source>
</evidence>
<accession>A0A343JDE4</accession>
<dbReference type="PANTHER" id="PTHR30250:SF11">
    <property type="entry name" value="O-ANTIGEN TRANSPORTER-RELATED"/>
    <property type="match status" value="1"/>
</dbReference>
<evidence type="ECO:0000256" key="3">
    <source>
        <dbReference type="ARBA" id="ARBA00022692"/>
    </source>
</evidence>
<feature type="transmembrane region" description="Helical" evidence="6">
    <location>
        <begin position="254"/>
        <end position="276"/>
    </location>
</feature>
<feature type="transmembrane region" description="Helical" evidence="6">
    <location>
        <begin position="152"/>
        <end position="171"/>
    </location>
</feature>
<dbReference type="AlphaFoldDB" id="A0A343JDE4"/>
<evidence type="ECO:0000256" key="5">
    <source>
        <dbReference type="ARBA" id="ARBA00023136"/>
    </source>
</evidence>
<keyword evidence="3 6" id="KW-0812">Transmembrane</keyword>
<feature type="transmembrane region" description="Helical" evidence="6">
    <location>
        <begin position="386"/>
        <end position="406"/>
    </location>
</feature>
<dbReference type="InterPro" id="IPR002797">
    <property type="entry name" value="Polysacc_synth"/>
</dbReference>
<feature type="transmembrane region" description="Helical" evidence="6">
    <location>
        <begin position="12"/>
        <end position="32"/>
    </location>
</feature>
<dbReference type="Pfam" id="PF01943">
    <property type="entry name" value="Polysacc_synt"/>
    <property type="match status" value="1"/>
</dbReference>
<feature type="transmembrane region" description="Helical" evidence="6">
    <location>
        <begin position="360"/>
        <end position="380"/>
    </location>
</feature>
<dbReference type="InterPro" id="IPR050833">
    <property type="entry name" value="Poly_Biosynth_Transport"/>
</dbReference>
<name>A0A343JDE4_9CLOT</name>
<keyword evidence="4 6" id="KW-1133">Transmembrane helix</keyword>
<protein>
    <submittedName>
        <fullName evidence="7">Uncharacterized protein</fullName>
    </submittedName>
</protein>
<dbReference type="EMBL" id="CP016786">
    <property type="protein sequence ID" value="ASW43552.1"/>
    <property type="molecule type" value="Genomic_DNA"/>
</dbReference>
<dbReference type="Proteomes" id="UP000264883">
    <property type="component" value="Chromosome"/>
</dbReference>
<dbReference type="RefSeq" id="WP_119865686.1">
    <property type="nucleotide sequence ID" value="NZ_CP016786.1"/>
</dbReference>
<feature type="transmembrane region" description="Helical" evidence="6">
    <location>
        <begin position="443"/>
        <end position="461"/>
    </location>
</feature>
<proteinExistence type="predicted"/>
<dbReference type="GO" id="GO:0005886">
    <property type="term" value="C:plasma membrane"/>
    <property type="evidence" value="ECO:0007669"/>
    <property type="project" value="UniProtKB-SubCell"/>
</dbReference>
<evidence type="ECO:0000313" key="7">
    <source>
        <dbReference type="EMBL" id="ASW43552.1"/>
    </source>
</evidence>
<feature type="transmembrane region" description="Helical" evidence="6">
    <location>
        <begin position="329"/>
        <end position="348"/>
    </location>
</feature>
<feature type="transmembrane region" description="Helical" evidence="6">
    <location>
        <begin position="297"/>
        <end position="317"/>
    </location>
</feature>
<organism evidence="7 8">
    <name type="scientific">Clostridium isatidis</name>
    <dbReference type="NCBI Taxonomy" id="182773"/>
    <lineage>
        <taxon>Bacteria</taxon>
        <taxon>Bacillati</taxon>
        <taxon>Bacillota</taxon>
        <taxon>Clostridia</taxon>
        <taxon>Eubacteriales</taxon>
        <taxon>Clostridiaceae</taxon>
        <taxon>Clostridium</taxon>
    </lineage>
</organism>
<dbReference type="KEGG" id="cia:BEN51_08670"/>
<sequence>MSIKELLKKNTLVNSALWYTIGSFVLKGVNFLTVPVFTELLTTTEMGKVTVYSTWNAIAVILVGLGIEGTVGVAKANLKEKEYPEYLSSSLILATFSFVVMFILINIFKKQLLVLTGLEAGLLFLLLTQSFFSFVTSFVLSTYTFARKYKAYLGVSFLSTILNIVLSISIILSMDSNRYLGRIFGWAIATIAIGFVLYIKVILEGKTYINLKYWKFCLPVALPLIVHNLSHLLLNQSDILMLEEFTTESIVGVYGILYTIGSIINIIQVAVNGAWVPWYYEALKKGDKEDLRKKSSIYIILFTLLTVMFTLGVPEVIKLFASEEYWPGIPLVFIIIMGYYFVYLYTFPANFQFYSKNTKFIAMGTITAAIVNIIFNYFLIQYFGMYGAAIATLIAYIVLFFMHFCIVKFKLKHQDYPFIYNIYGISAVALAWGISYVFLNAFIVRWSIIIILLVISVKVGIKEIKKIS</sequence>
<gene>
    <name evidence="7" type="ORF">BEN51_08670</name>
</gene>
<comment type="subcellular location">
    <subcellularLocation>
        <location evidence="1">Cell membrane</location>
        <topology evidence="1">Multi-pass membrane protein</topology>
    </subcellularLocation>
</comment>
<keyword evidence="8" id="KW-1185">Reference proteome</keyword>
<evidence type="ECO:0000313" key="8">
    <source>
        <dbReference type="Proteomes" id="UP000264883"/>
    </source>
</evidence>
<dbReference type="PANTHER" id="PTHR30250">
    <property type="entry name" value="PST FAMILY PREDICTED COLANIC ACID TRANSPORTER"/>
    <property type="match status" value="1"/>
</dbReference>
<keyword evidence="2" id="KW-1003">Cell membrane</keyword>
<feature type="transmembrane region" description="Helical" evidence="6">
    <location>
        <begin position="183"/>
        <end position="201"/>
    </location>
</feature>